<gene>
    <name evidence="2" type="ORF">AGERDE_LOCUS6108</name>
</gene>
<feature type="compositionally biased region" description="Polar residues" evidence="1">
    <location>
        <begin position="14"/>
        <end position="40"/>
    </location>
</feature>
<sequence length="100" mass="10698">MILMENDILPKINNLDNSGNNSDEAPTTATNGSGEATTNDEAVPAANVRYDLQNCEDGIHNMNTNATDNVDTGIENTDINVVDNVDIGSIKTTMDIDDNN</sequence>
<keyword evidence="3" id="KW-1185">Reference proteome</keyword>
<dbReference type="EMBL" id="CAJVPL010000906">
    <property type="protein sequence ID" value="CAG8539413.1"/>
    <property type="molecule type" value="Genomic_DNA"/>
</dbReference>
<accession>A0A9N9ANN9</accession>
<organism evidence="2 3">
    <name type="scientific">Ambispora gerdemannii</name>
    <dbReference type="NCBI Taxonomy" id="144530"/>
    <lineage>
        <taxon>Eukaryota</taxon>
        <taxon>Fungi</taxon>
        <taxon>Fungi incertae sedis</taxon>
        <taxon>Mucoromycota</taxon>
        <taxon>Glomeromycotina</taxon>
        <taxon>Glomeromycetes</taxon>
        <taxon>Archaeosporales</taxon>
        <taxon>Ambisporaceae</taxon>
        <taxon>Ambispora</taxon>
    </lineage>
</organism>
<reference evidence="2" key="1">
    <citation type="submission" date="2021-06" db="EMBL/GenBank/DDBJ databases">
        <authorList>
            <person name="Kallberg Y."/>
            <person name="Tangrot J."/>
            <person name="Rosling A."/>
        </authorList>
    </citation>
    <scope>NUCLEOTIDE SEQUENCE</scope>
    <source>
        <strain evidence="2">MT106</strain>
    </source>
</reference>
<dbReference type="Proteomes" id="UP000789831">
    <property type="component" value="Unassembled WGS sequence"/>
</dbReference>
<comment type="caution">
    <text evidence="2">The sequence shown here is derived from an EMBL/GenBank/DDBJ whole genome shotgun (WGS) entry which is preliminary data.</text>
</comment>
<name>A0A9N9ANN9_9GLOM</name>
<evidence type="ECO:0000313" key="3">
    <source>
        <dbReference type="Proteomes" id="UP000789831"/>
    </source>
</evidence>
<feature type="region of interest" description="Disordered" evidence="1">
    <location>
        <begin position="1"/>
        <end position="44"/>
    </location>
</feature>
<dbReference type="AlphaFoldDB" id="A0A9N9ANN9"/>
<proteinExistence type="predicted"/>
<protein>
    <submittedName>
        <fullName evidence="2">6686_t:CDS:1</fullName>
    </submittedName>
</protein>
<evidence type="ECO:0000256" key="1">
    <source>
        <dbReference type="SAM" id="MobiDB-lite"/>
    </source>
</evidence>
<evidence type="ECO:0000313" key="2">
    <source>
        <dbReference type="EMBL" id="CAG8539413.1"/>
    </source>
</evidence>